<sequence length="75" mass="8391">MNKFIIISFMCVMAFGASSTNNYKVGGKNDGLIDMHGRNSQNYGGFSNNFNNKKSDTFMPKDSKKSEQNLTNLNK</sequence>
<feature type="region of interest" description="Disordered" evidence="1">
    <location>
        <begin position="43"/>
        <end position="75"/>
    </location>
</feature>
<reference evidence="2 3" key="1">
    <citation type="submission" date="2021-04" db="EMBL/GenBank/DDBJ databases">
        <title>Molecular and phenotypic characterization and identification of bacterial isolates recovered from the Anatolian ground squirrels (Spermophilus xanthoprymnus) and which have the potential to form a new species in the Campylobacter genus.</title>
        <authorList>
            <person name="Aydin F."/>
            <person name="Abay S."/>
            <person name="Kayman T."/>
            <person name="Karakaya E."/>
            <person name="Mustak H.K."/>
            <person name="Mustak I.B."/>
            <person name="Bilgin N."/>
            <person name="Duzler A."/>
            <person name="Sahin O."/>
            <person name="Guran O."/>
            <person name="Saticioglu I.B."/>
        </authorList>
    </citation>
    <scope>NUCLEOTIDE SEQUENCE [LARGE SCALE GENOMIC DNA]</scope>
    <source>
        <strain evidence="3">faydin-G24</strain>
    </source>
</reference>
<proteinExistence type="predicted"/>
<dbReference type="EMBL" id="JAGSSW010000001">
    <property type="protein sequence ID" value="MBR8463028.1"/>
    <property type="molecule type" value="Genomic_DNA"/>
</dbReference>
<keyword evidence="3" id="KW-1185">Reference proteome</keyword>
<dbReference type="RefSeq" id="WP_212141324.1">
    <property type="nucleotide sequence ID" value="NZ_JAGSSW010000001.1"/>
</dbReference>
<organism evidence="2 3">
    <name type="scientific">Campylobacter anatolicus</name>
    <dbReference type="NCBI Taxonomy" id="2829105"/>
    <lineage>
        <taxon>Bacteria</taxon>
        <taxon>Pseudomonadati</taxon>
        <taxon>Campylobacterota</taxon>
        <taxon>Epsilonproteobacteria</taxon>
        <taxon>Campylobacterales</taxon>
        <taxon>Campylobacteraceae</taxon>
        <taxon>Campylobacter</taxon>
    </lineage>
</organism>
<feature type="compositionally biased region" description="Basic and acidic residues" evidence="1">
    <location>
        <begin position="53"/>
        <end position="67"/>
    </location>
</feature>
<evidence type="ECO:0000256" key="1">
    <source>
        <dbReference type="SAM" id="MobiDB-lite"/>
    </source>
</evidence>
<feature type="compositionally biased region" description="Polar residues" evidence="1">
    <location>
        <begin position="43"/>
        <end position="52"/>
    </location>
</feature>
<evidence type="ECO:0000313" key="2">
    <source>
        <dbReference type="EMBL" id="MBR8463028.1"/>
    </source>
</evidence>
<protein>
    <submittedName>
        <fullName evidence="2">Uncharacterized protein</fullName>
    </submittedName>
</protein>
<gene>
    <name evidence="2" type="ORF">KDD93_00360</name>
</gene>
<name>A0ABS5HFI2_9BACT</name>
<comment type="caution">
    <text evidence="2">The sequence shown here is derived from an EMBL/GenBank/DDBJ whole genome shotgun (WGS) entry which is preliminary data.</text>
</comment>
<dbReference type="Proteomes" id="UP000682951">
    <property type="component" value="Unassembled WGS sequence"/>
</dbReference>
<evidence type="ECO:0000313" key="3">
    <source>
        <dbReference type="Proteomes" id="UP000682951"/>
    </source>
</evidence>
<accession>A0ABS5HFI2</accession>